<dbReference type="EMBL" id="JFKA01000002">
    <property type="protein sequence ID" value="OSQ39584.1"/>
    <property type="molecule type" value="Genomic_DNA"/>
</dbReference>
<dbReference type="Gene3D" id="1.10.260.40">
    <property type="entry name" value="lambda repressor-like DNA-binding domains"/>
    <property type="match status" value="1"/>
</dbReference>
<evidence type="ECO:0000259" key="1">
    <source>
        <dbReference type="PROSITE" id="PS50943"/>
    </source>
</evidence>
<evidence type="ECO:0000313" key="3">
    <source>
        <dbReference type="Proteomes" id="UP000193391"/>
    </source>
</evidence>
<dbReference type="AlphaFoldDB" id="A0A1Y2L2Z7"/>
<protein>
    <submittedName>
        <fullName evidence="2">XRE family transcriptional regulator</fullName>
    </submittedName>
</protein>
<dbReference type="Proteomes" id="UP000193391">
    <property type="component" value="Unassembled WGS sequence"/>
</dbReference>
<feature type="domain" description="HTH cro/C1-type" evidence="1">
    <location>
        <begin position="15"/>
        <end position="69"/>
    </location>
</feature>
<dbReference type="InterPro" id="IPR001387">
    <property type="entry name" value="Cro/C1-type_HTH"/>
</dbReference>
<dbReference type="SMART" id="SM00530">
    <property type="entry name" value="HTH_XRE"/>
    <property type="match status" value="1"/>
</dbReference>
<dbReference type="OrthoDB" id="7361823at2"/>
<dbReference type="PROSITE" id="PS50943">
    <property type="entry name" value="HTH_CROC1"/>
    <property type="match status" value="1"/>
</dbReference>
<comment type="caution">
    <text evidence="2">The sequence shown here is derived from an EMBL/GenBank/DDBJ whole genome shotgun (WGS) entry which is preliminary data.</text>
</comment>
<reference evidence="2 3" key="1">
    <citation type="submission" date="2014-03" db="EMBL/GenBank/DDBJ databases">
        <title>The draft genome sequence of Thalassospira mesophila JCM 18969.</title>
        <authorList>
            <person name="Lai Q."/>
            <person name="Shao Z."/>
        </authorList>
    </citation>
    <scope>NUCLEOTIDE SEQUENCE [LARGE SCALE GENOMIC DNA]</scope>
    <source>
        <strain evidence="2 3">JCM 18969</strain>
    </source>
</reference>
<gene>
    <name evidence="2" type="ORF">TMES_06135</name>
</gene>
<dbReference type="Pfam" id="PF01381">
    <property type="entry name" value="HTH_3"/>
    <property type="match status" value="1"/>
</dbReference>
<accession>A0A1Y2L2Z7</accession>
<evidence type="ECO:0000313" key="2">
    <source>
        <dbReference type="EMBL" id="OSQ39584.1"/>
    </source>
</evidence>
<dbReference type="STRING" id="1293891.TMES_06135"/>
<proteinExistence type="predicted"/>
<keyword evidence="3" id="KW-1185">Reference proteome</keyword>
<dbReference type="InterPro" id="IPR010982">
    <property type="entry name" value="Lambda_DNA-bd_dom_sf"/>
</dbReference>
<dbReference type="SUPFAM" id="SSF47413">
    <property type="entry name" value="lambda repressor-like DNA-binding domains"/>
    <property type="match status" value="1"/>
</dbReference>
<name>A0A1Y2L2Z7_9PROT</name>
<sequence>MKITARTPDQIGNALRRVRKAKGMTQKDVSARTNLRVATISSLENGDPGTQMRTVLSVLAALDLEFVVQDRVQESQLSIEDIFS</sequence>
<dbReference type="RefSeq" id="WP_085580522.1">
    <property type="nucleotide sequence ID" value="NZ_JFKA01000002.1"/>
</dbReference>
<dbReference type="CDD" id="cd00093">
    <property type="entry name" value="HTH_XRE"/>
    <property type="match status" value="1"/>
</dbReference>
<organism evidence="2 3">
    <name type="scientific">Thalassospira mesophila</name>
    <dbReference type="NCBI Taxonomy" id="1293891"/>
    <lineage>
        <taxon>Bacteria</taxon>
        <taxon>Pseudomonadati</taxon>
        <taxon>Pseudomonadota</taxon>
        <taxon>Alphaproteobacteria</taxon>
        <taxon>Rhodospirillales</taxon>
        <taxon>Thalassospiraceae</taxon>
        <taxon>Thalassospira</taxon>
    </lineage>
</organism>
<dbReference type="GO" id="GO:0003677">
    <property type="term" value="F:DNA binding"/>
    <property type="evidence" value="ECO:0007669"/>
    <property type="project" value="InterPro"/>
</dbReference>